<dbReference type="Pfam" id="PF00583">
    <property type="entry name" value="Acetyltransf_1"/>
    <property type="match status" value="1"/>
</dbReference>
<sequence>MQADEVYIRRLRRADYPALVELIRQTWYADQTDGDTDGHESADRARRHSVAWRLAAIDAHDCLARAMHAAVAEQNGRVLGVILGSIPMNVTRAQVLRHRLRQARLALPMLASGAGRNGLCEQLGILHADRTLTRTVDKTYQAEIALFLVSPEAKGHGVGGRLFAHMLDWFQAIGVSEYFLFTDTTCDYGFYEHKGLERMAVETLSLAPGETLNCFLYEGRVDDTELAETRIVES</sequence>
<name>A0A087BIE1_9BIFI</name>
<dbReference type="AlphaFoldDB" id="A0A087BIE1"/>
<evidence type="ECO:0000313" key="2">
    <source>
        <dbReference type="EMBL" id="KFI70791.1"/>
    </source>
</evidence>
<protein>
    <submittedName>
        <fullName evidence="2">N-acetyltransferase GCN5</fullName>
    </submittedName>
</protein>
<dbReference type="RefSeq" id="WP_033522935.1">
    <property type="nucleotide sequence ID" value="NZ_JGZC01000005.1"/>
</dbReference>
<proteinExistence type="predicted"/>
<dbReference type="STRING" id="78345.BMERY_0220"/>
<dbReference type="InterPro" id="IPR016181">
    <property type="entry name" value="Acyl_CoA_acyltransferase"/>
</dbReference>
<dbReference type="PROSITE" id="PS51186">
    <property type="entry name" value="GNAT"/>
    <property type="match status" value="1"/>
</dbReference>
<dbReference type="InterPro" id="IPR000182">
    <property type="entry name" value="GNAT_dom"/>
</dbReference>
<keyword evidence="2" id="KW-0808">Transferase</keyword>
<dbReference type="Gene3D" id="3.40.630.30">
    <property type="match status" value="1"/>
</dbReference>
<dbReference type="Proteomes" id="UP000029060">
    <property type="component" value="Unassembled WGS sequence"/>
</dbReference>
<dbReference type="CDD" id="cd04301">
    <property type="entry name" value="NAT_SF"/>
    <property type="match status" value="1"/>
</dbReference>
<dbReference type="GO" id="GO:0016747">
    <property type="term" value="F:acyltransferase activity, transferring groups other than amino-acyl groups"/>
    <property type="evidence" value="ECO:0007669"/>
    <property type="project" value="InterPro"/>
</dbReference>
<gene>
    <name evidence="2" type="ORF">BMERY_0220</name>
</gene>
<dbReference type="SUPFAM" id="SSF55729">
    <property type="entry name" value="Acyl-CoA N-acyltransferases (Nat)"/>
    <property type="match status" value="1"/>
</dbReference>
<dbReference type="eggNOG" id="COG1246">
    <property type="taxonomic scope" value="Bacteria"/>
</dbReference>
<evidence type="ECO:0000313" key="3">
    <source>
        <dbReference type="Proteomes" id="UP000029060"/>
    </source>
</evidence>
<feature type="domain" description="N-acetyltransferase" evidence="1">
    <location>
        <begin position="6"/>
        <end position="231"/>
    </location>
</feature>
<comment type="caution">
    <text evidence="2">The sequence shown here is derived from an EMBL/GenBank/DDBJ whole genome shotgun (WGS) entry which is preliminary data.</text>
</comment>
<evidence type="ECO:0000259" key="1">
    <source>
        <dbReference type="PROSITE" id="PS51186"/>
    </source>
</evidence>
<dbReference type="OrthoDB" id="6711752at2"/>
<reference evidence="2 3" key="1">
    <citation type="submission" date="2014-03" db="EMBL/GenBank/DDBJ databases">
        <title>Genomics of Bifidobacteria.</title>
        <authorList>
            <person name="Ventura M."/>
            <person name="Milani C."/>
            <person name="Lugli G.A."/>
        </authorList>
    </citation>
    <scope>NUCLEOTIDE SEQUENCE [LARGE SCALE GENOMIC DNA]</scope>
    <source>
        <strain evidence="2 3">LMG 11341</strain>
    </source>
</reference>
<dbReference type="EMBL" id="JGZC01000005">
    <property type="protein sequence ID" value="KFI70791.1"/>
    <property type="molecule type" value="Genomic_DNA"/>
</dbReference>
<organism evidence="2 3">
    <name type="scientific">Bifidobacterium merycicum</name>
    <dbReference type="NCBI Taxonomy" id="78345"/>
    <lineage>
        <taxon>Bacteria</taxon>
        <taxon>Bacillati</taxon>
        <taxon>Actinomycetota</taxon>
        <taxon>Actinomycetes</taxon>
        <taxon>Bifidobacteriales</taxon>
        <taxon>Bifidobacteriaceae</taxon>
        <taxon>Bifidobacterium</taxon>
    </lineage>
</organism>
<keyword evidence="3" id="KW-1185">Reference proteome</keyword>
<accession>A0A087BIE1</accession>